<protein>
    <recommendedName>
        <fullName evidence="5">Probable 2-(5''-triphosphoribosyl)-3'-dephosphocoenzyme-A synthase</fullName>
        <shortName evidence="5">2-(5''-triphosphoribosyl)-3'-dephospho-CoA synthase</shortName>
        <ecNumber evidence="5">2.4.2.52</ecNumber>
    </recommendedName>
</protein>
<comment type="similarity">
    <text evidence="5">Belongs to the CitG/MdcB family.</text>
</comment>
<dbReference type="GO" id="GO:0051191">
    <property type="term" value="P:prosthetic group biosynthetic process"/>
    <property type="evidence" value="ECO:0007669"/>
    <property type="project" value="TreeGrafter"/>
</dbReference>
<dbReference type="AlphaFoldDB" id="A0A5Q4ZN37"/>
<reference evidence="6 7" key="1">
    <citation type="submission" date="2019-08" db="EMBL/GenBank/DDBJ databases">
        <authorList>
            <person name="Herpell B J."/>
        </authorList>
    </citation>
    <scope>NUCLEOTIDE SEQUENCE [LARGE SCALE GENOMIC DNA]</scope>
    <source>
        <strain evidence="7">Msb3</strain>
    </source>
</reference>
<keyword evidence="7" id="KW-1185">Reference proteome</keyword>
<dbReference type="InterPro" id="IPR002736">
    <property type="entry name" value="CitG"/>
</dbReference>
<dbReference type="GO" id="GO:0016757">
    <property type="term" value="F:glycosyltransferase activity"/>
    <property type="evidence" value="ECO:0007669"/>
    <property type="project" value="UniProtKB-KW"/>
</dbReference>
<accession>A0A5Q4ZN37</accession>
<evidence type="ECO:0000256" key="3">
    <source>
        <dbReference type="ARBA" id="ARBA00022741"/>
    </source>
</evidence>
<dbReference type="Proteomes" id="UP000325811">
    <property type="component" value="Chromosome II"/>
</dbReference>
<dbReference type="PANTHER" id="PTHR30201">
    <property type="entry name" value="TRIPHOSPHORIBOSYL-DEPHOSPHO-COA SYNTHASE"/>
    <property type="match status" value="1"/>
</dbReference>
<sequence length="322" mass="33862">MDFGTYQQEPMTGTHASGYEGLSGAAGLARLRRPHEEANVDLACQLADAAVQALLDEADLTPKPALVDRRGRGAHADLDLSVMRRSACSLRPGFTAMAHAAASSPSNRHLRETLGRIGREAEQTMLTVTDGSNAHRGAIWVVGLLVAGTARVRERSADVIAAEAAGIARHRDRFVPAVVSNGQHVSRRYGVRGARGEAEDGFPHVVSVALPALRAARCEGRSEDAARLDALLSIMASLDDTCLLHRGGIEALSVAKRGASEVMAAGGSGTSAGLRRLAALDADLLTRNASPGGAADLLAAALFLDHIERDDRLSIPVQPRSR</sequence>
<dbReference type="Gene3D" id="1.10.4200.10">
    <property type="entry name" value="Triphosphoribosyl-dephospho-CoA protein"/>
    <property type="match status" value="1"/>
</dbReference>
<gene>
    <name evidence="5 6" type="primary">mdcB</name>
    <name evidence="6" type="ORF">PDMSB3_2112</name>
</gene>
<dbReference type="HAMAP" id="MF_01883">
    <property type="entry name" value="MdcB"/>
    <property type="match status" value="1"/>
</dbReference>
<dbReference type="NCBIfam" id="NF002315">
    <property type="entry name" value="PRK01237.1"/>
    <property type="match status" value="1"/>
</dbReference>
<name>A0A5Q4ZN37_9BURK</name>
<dbReference type="InterPro" id="IPR017555">
    <property type="entry name" value="TriPribosyl-deP-CoA_syn"/>
</dbReference>
<evidence type="ECO:0000313" key="6">
    <source>
        <dbReference type="EMBL" id="VVD33396.1"/>
    </source>
</evidence>
<keyword evidence="3 5" id="KW-0547">Nucleotide-binding</keyword>
<comment type="catalytic activity">
    <reaction evidence="1 5">
        <text>3'-dephospho-CoA + ATP = 2'-(5''-triphospho-alpha-D-ribosyl)-3'-dephospho-CoA + adenine</text>
        <dbReference type="Rhea" id="RHEA:15117"/>
        <dbReference type="ChEBI" id="CHEBI:16708"/>
        <dbReference type="ChEBI" id="CHEBI:30616"/>
        <dbReference type="ChEBI" id="CHEBI:57328"/>
        <dbReference type="ChEBI" id="CHEBI:61378"/>
        <dbReference type="EC" id="2.4.2.52"/>
    </reaction>
</comment>
<proteinExistence type="inferred from homology"/>
<dbReference type="EMBL" id="LR699554">
    <property type="protein sequence ID" value="VVD33396.1"/>
    <property type="molecule type" value="Genomic_DNA"/>
</dbReference>
<dbReference type="NCBIfam" id="TIGR03132">
    <property type="entry name" value="malonate_mdcB"/>
    <property type="match status" value="1"/>
</dbReference>
<dbReference type="KEGG" id="pdio:PDMSB3_2112.1"/>
<evidence type="ECO:0000256" key="5">
    <source>
        <dbReference type="HAMAP-Rule" id="MF_01883"/>
    </source>
</evidence>
<dbReference type="GO" id="GO:0046917">
    <property type="term" value="F:triphosphoribosyl-dephospho-CoA synthase activity"/>
    <property type="evidence" value="ECO:0007669"/>
    <property type="project" value="UniProtKB-UniRule"/>
</dbReference>
<organism evidence="6 7">
    <name type="scientific">Paraburkholderia dioscoreae</name>
    <dbReference type="NCBI Taxonomy" id="2604047"/>
    <lineage>
        <taxon>Bacteria</taxon>
        <taxon>Pseudomonadati</taxon>
        <taxon>Pseudomonadota</taxon>
        <taxon>Betaproteobacteria</taxon>
        <taxon>Burkholderiales</taxon>
        <taxon>Burkholderiaceae</taxon>
        <taxon>Paraburkholderia</taxon>
    </lineage>
</organism>
<evidence type="ECO:0000256" key="2">
    <source>
        <dbReference type="ARBA" id="ARBA00022679"/>
    </source>
</evidence>
<keyword evidence="2 5" id="KW-0808">Transferase</keyword>
<dbReference type="Pfam" id="PF01874">
    <property type="entry name" value="CitG"/>
    <property type="match status" value="1"/>
</dbReference>
<keyword evidence="6" id="KW-0328">Glycosyltransferase</keyword>
<evidence type="ECO:0000256" key="4">
    <source>
        <dbReference type="ARBA" id="ARBA00022840"/>
    </source>
</evidence>
<dbReference type="EC" id="2.4.2.52" evidence="5"/>
<evidence type="ECO:0000313" key="7">
    <source>
        <dbReference type="Proteomes" id="UP000325811"/>
    </source>
</evidence>
<evidence type="ECO:0000256" key="1">
    <source>
        <dbReference type="ARBA" id="ARBA00001210"/>
    </source>
</evidence>
<dbReference type="GO" id="GO:0005524">
    <property type="term" value="F:ATP binding"/>
    <property type="evidence" value="ECO:0007669"/>
    <property type="project" value="UniProtKB-KW"/>
</dbReference>
<comment type="function">
    <text evidence="5">Involved in the formation of 2-(5''-phosphoribosyl)-3'-dephosphocoenzyme-A, the prosthetic group of the acyl-carrier protein of the malonate decarboxylase.</text>
</comment>
<keyword evidence="4 5" id="KW-0067">ATP-binding</keyword>
<dbReference type="PANTHER" id="PTHR30201:SF2">
    <property type="entry name" value="2-(5''-TRIPHOSPHORIBOSYL)-3'-DEPHOSPHOCOENZYME-A SYNTHASE"/>
    <property type="match status" value="1"/>
</dbReference>